<dbReference type="SUPFAM" id="SSF101898">
    <property type="entry name" value="NHL repeat"/>
    <property type="match status" value="1"/>
</dbReference>
<dbReference type="InterPro" id="IPR000315">
    <property type="entry name" value="Znf_B-box"/>
</dbReference>
<dbReference type="InterPro" id="IPR017907">
    <property type="entry name" value="Znf_RING_CS"/>
</dbReference>
<evidence type="ECO:0000256" key="4">
    <source>
        <dbReference type="ARBA" id="ARBA00022833"/>
    </source>
</evidence>
<dbReference type="PROSITE" id="PS50119">
    <property type="entry name" value="ZF_BBOX"/>
    <property type="match status" value="1"/>
</dbReference>
<evidence type="ECO:0000256" key="6">
    <source>
        <dbReference type="SAM" id="Coils"/>
    </source>
</evidence>
<sequence length="653" mass="74202">MATVITHTDDEPTCPICMGLFNVPRQLPCAHTFCQSCLQSYITSKATEHERKRCIECPVCRKTTGHFVQDKPTSEWASSFPVDTVIQCMIPKSRVDRVCDACSSDGSSVTATGFCVVCEEAMCDDCVKFHRKLKVLKSHSILKMEEILNNPQNMMKFAEGFTCLDHEDDVKLYCYNHKIACCGICYFDNHKNCSDMRKLKDELPGLLRETKTSEIIEELKKLQAHLKTFIDVKESNIRDLESQVNGLTDQIREVRTKINTALDELEMKVMTEGKRIYKEAAIRTREENHQCLSLIHAIRNSQLLCETVHKYGIDIQKFLTAEKIKSQLPLYYSQVREKWGRTDILTVQVTFTPLLESILSLSSSDIGQLVTMNDSTLSIPGLRKPTKECQVEKVETFDVNISGNSYRLSYTGITVLPRDRVMLVDNNNSQCILLNNSHQVVTTYKLIEHPYDICVVGDEEVAVSLCDQKKIQILSVKDDVISPVRTITTKYECYGITAAVNGEMVVVGKCGDDKYCWSLIRDGREVRHSDQYDSSSRYYSYIALNNSKTLVYVTVPNKDSLLCFNMEGKKQDTYSPKNLKCPLGVAVDRDDNIYVLGYISHNIHQLSPDGCILQVITTGVPQYPRAISFDNIRDTFIITNNSEKTKLHIYQLK</sequence>
<evidence type="ECO:0000313" key="9">
    <source>
        <dbReference type="EMBL" id="KAL3890483.1"/>
    </source>
</evidence>
<dbReference type="PANTHER" id="PTHR25462">
    <property type="entry name" value="BONUS, ISOFORM C-RELATED"/>
    <property type="match status" value="1"/>
</dbReference>
<dbReference type="InterPro" id="IPR013083">
    <property type="entry name" value="Znf_RING/FYVE/PHD"/>
</dbReference>
<organism evidence="9 10">
    <name type="scientific">Sinanodonta woodiana</name>
    <name type="common">Chinese pond mussel</name>
    <name type="synonym">Anodonta woodiana</name>
    <dbReference type="NCBI Taxonomy" id="1069815"/>
    <lineage>
        <taxon>Eukaryota</taxon>
        <taxon>Metazoa</taxon>
        <taxon>Spiralia</taxon>
        <taxon>Lophotrochozoa</taxon>
        <taxon>Mollusca</taxon>
        <taxon>Bivalvia</taxon>
        <taxon>Autobranchia</taxon>
        <taxon>Heteroconchia</taxon>
        <taxon>Palaeoheterodonta</taxon>
        <taxon>Unionida</taxon>
        <taxon>Unionoidea</taxon>
        <taxon>Unionidae</taxon>
        <taxon>Unioninae</taxon>
        <taxon>Sinanodonta</taxon>
    </lineage>
</organism>
<keyword evidence="3 5" id="KW-0863">Zinc-finger</keyword>
<keyword evidence="1" id="KW-0597">Phosphoprotein</keyword>
<reference evidence="9 10" key="1">
    <citation type="submission" date="2024-11" db="EMBL/GenBank/DDBJ databases">
        <title>Chromosome-level genome assembly of the freshwater bivalve Anodonta woodiana.</title>
        <authorList>
            <person name="Chen X."/>
        </authorList>
    </citation>
    <scope>NUCLEOTIDE SEQUENCE [LARGE SCALE GENOMIC DNA]</scope>
    <source>
        <strain evidence="9">MN2024</strain>
        <tissue evidence="9">Gills</tissue>
    </source>
</reference>
<comment type="caution">
    <text evidence="9">The sequence shown here is derived from an EMBL/GenBank/DDBJ whole genome shotgun (WGS) entry which is preliminary data.</text>
</comment>
<dbReference type="AlphaFoldDB" id="A0ABD3XZQ9"/>
<dbReference type="InterPro" id="IPR011042">
    <property type="entry name" value="6-blade_b-propeller_TolB-like"/>
</dbReference>
<evidence type="ECO:0000259" key="7">
    <source>
        <dbReference type="PROSITE" id="PS50089"/>
    </source>
</evidence>
<dbReference type="Gene3D" id="3.30.40.10">
    <property type="entry name" value="Zinc/RING finger domain, C3HC4 (zinc finger)"/>
    <property type="match status" value="1"/>
</dbReference>
<dbReference type="PROSITE" id="PS50089">
    <property type="entry name" value="ZF_RING_2"/>
    <property type="match status" value="1"/>
</dbReference>
<dbReference type="EMBL" id="JBJQND010000001">
    <property type="protein sequence ID" value="KAL3890483.1"/>
    <property type="molecule type" value="Genomic_DNA"/>
</dbReference>
<dbReference type="Proteomes" id="UP001634394">
    <property type="component" value="Unassembled WGS sequence"/>
</dbReference>
<evidence type="ECO:0000313" key="10">
    <source>
        <dbReference type="Proteomes" id="UP001634394"/>
    </source>
</evidence>
<dbReference type="Gene3D" id="2.120.10.30">
    <property type="entry name" value="TolB, C-terminal domain"/>
    <property type="match status" value="2"/>
</dbReference>
<dbReference type="SMART" id="SM00184">
    <property type="entry name" value="RING"/>
    <property type="match status" value="1"/>
</dbReference>
<accession>A0ABD3XZQ9</accession>
<evidence type="ECO:0000256" key="1">
    <source>
        <dbReference type="ARBA" id="ARBA00022553"/>
    </source>
</evidence>
<protein>
    <submittedName>
        <fullName evidence="9">Uncharacterized protein</fullName>
    </submittedName>
</protein>
<proteinExistence type="predicted"/>
<dbReference type="InterPro" id="IPR027370">
    <property type="entry name" value="Znf-RING_euk"/>
</dbReference>
<feature type="domain" description="RING-type" evidence="7">
    <location>
        <begin position="14"/>
        <end position="61"/>
    </location>
</feature>
<dbReference type="PANTHER" id="PTHR25462:SF296">
    <property type="entry name" value="MEIOTIC P26, ISOFORM F"/>
    <property type="match status" value="1"/>
</dbReference>
<dbReference type="GO" id="GO:0008270">
    <property type="term" value="F:zinc ion binding"/>
    <property type="evidence" value="ECO:0007669"/>
    <property type="project" value="UniProtKB-KW"/>
</dbReference>
<evidence type="ECO:0000256" key="5">
    <source>
        <dbReference type="PROSITE-ProRule" id="PRU00024"/>
    </source>
</evidence>
<dbReference type="Pfam" id="PF13445">
    <property type="entry name" value="zf-RING_UBOX"/>
    <property type="match status" value="1"/>
</dbReference>
<name>A0ABD3XZQ9_SINWO</name>
<keyword evidence="2" id="KW-0479">Metal-binding</keyword>
<keyword evidence="10" id="KW-1185">Reference proteome</keyword>
<dbReference type="SUPFAM" id="SSF57850">
    <property type="entry name" value="RING/U-box"/>
    <property type="match status" value="1"/>
</dbReference>
<dbReference type="Gene3D" id="3.30.160.60">
    <property type="entry name" value="Classic Zinc Finger"/>
    <property type="match status" value="1"/>
</dbReference>
<feature type="coiled-coil region" evidence="6">
    <location>
        <begin position="230"/>
        <end position="264"/>
    </location>
</feature>
<dbReference type="InterPro" id="IPR047153">
    <property type="entry name" value="TRIM45/56/19-like"/>
</dbReference>
<gene>
    <name evidence="9" type="ORF">ACJMK2_002765</name>
</gene>
<evidence type="ECO:0000256" key="2">
    <source>
        <dbReference type="ARBA" id="ARBA00022723"/>
    </source>
</evidence>
<evidence type="ECO:0000256" key="3">
    <source>
        <dbReference type="ARBA" id="ARBA00022771"/>
    </source>
</evidence>
<evidence type="ECO:0000259" key="8">
    <source>
        <dbReference type="PROSITE" id="PS50119"/>
    </source>
</evidence>
<keyword evidence="4" id="KW-0862">Zinc</keyword>
<dbReference type="InterPro" id="IPR001841">
    <property type="entry name" value="Znf_RING"/>
</dbReference>
<dbReference type="PROSITE" id="PS00518">
    <property type="entry name" value="ZF_RING_1"/>
    <property type="match status" value="1"/>
</dbReference>
<keyword evidence="6" id="KW-0175">Coiled coil</keyword>
<feature type="domain" description="B box-type" evidence="8">
    <location>
        <begin position="94"/>
        <end position="144"/>
    </location>
</feature>